<feature type="transmembrane region" description="Helical" evidence="1">
    <location>
        <begin position="155"/>
        <end position="176"/>
    </location>
</feature>
<dbReference type="InterPro" id="IPR036869">
    <property type="entry name" value="J_dom_sf"/>
</dbReference>
<protein>
    <recommendedName>
        <fullName evidence="2">J domain-containing protein</fullName>
    </recommendedName>
</protein>
<keyword evidence="4" id="KW-1185">Reference proteome</keyword>
<dbReference type="PANTHER" id="PTHR45432">
    <property type="entry name" value="CHAPERONE PROTEIN DNAJ 11, CHLOROPLASTIC-LIKE"/>
    <property type="match status" value="1"/>
</dbReference>
<keyword evidence="1" id="KW-0812">Transmembrane</keyword>
<dbReference type="Gene3D" id="1.10.287.110">
    <property type="entry name" value="DnaJ domain"/>
    <property type="match status" value="1"/>
</dbReference>
<feature type="transmembrane region" description="Helical" evidence="1">
    <location>
        <begin position="89"/>
        <end position="108"/>
    </location>
</feature>
<dbReference type="OMA" id="RINITCY"/>
<dbReference type="RefSeq" id="XP_024330597.1">
    <property type="nucleotide sequence ID" value="XM_024475606.1"/>
</dbReference>
<dbReference type="AlphaFoldDB" id="A0A0F9WDI7"/>
<name>A0A0F9WDI7_9MICR</name>
<comment type="caution">
    <text evidence="3">The sequence shown here is derived from an EMBL/GenBank/DDBJ whole genome shotgun (WGS) entry which is preliminary data.</text>
</comment>
<dbReference type="PRINTS" id="PR00625">
    <property type="entry name" value="JDOMAIN"/>
</dbReference>
<keyword evidence="1" id="KW-0472">Membrane</keyword>
<dbReference type="EMBL" id="JPQZ01000042">
    <property type="protein sequence ID" value="KKO74855.1"/>
    <property type="molecule type" value="Genomic_DNA"/>
</dbReference>
<dbReference type="SUPFAM" id="SSF46565">
    <property type="entry name" value="Chaperone J-domain"/>
    <property type="match status" value="1"/>
</dbReference>
<feature type="domain" description="J" evidence="2">
    <location>
        <begin position="2"/>
        <end position="64"/>
    </location>
</feature>
<dbReference type="Pfam" id="PF00226">
    <property type="entry name" value="DnaJ"/>
    <property type="match status" value="1"/>
</dbReference>
<dbReference type="GeneID" id="36320553"/>
<feature type="transmembrane region" description="Helical" evidence="1">
    <location>
        <begin position="266"/>
        <end position="288"/>
    </location>
</feature>
<feature type="transmembrane region" description="Helical" evidence="1">
    <location>
        <begin position="239"/>
        <end position="259"/>
    </location>
</feature>
<dbReference type="CDD" id="cd06257">
    <property type="entry name" value="DnaJ"/>
    <property type="match status" value="1"/>
</dbReference>
<dbReference type="PROSITE" id="PS00636">
    <property type="entry name" value="DNAJ_1"/>
    <property type="match status" value="1"/>
</dbReference>
<dbReference type="VEuPathDB" id="MicrosporidiaDB:G9O61_00g018570"/>
<sequence>MSLYDILNVHKNSSKIEIEKAYKNRAKKVHPIVSRKGDKEFVELNKAYNILKDPYKKDFYDMMGDNVIDHLDREKESYVMVRVFDRINITCYLLFFIGLVSNVLLIPIGLFIDLVYLNLYIFIGLLIFLVIPIIRNIFRVDFLTYRQIFHLSLRYAILACLVNTNSKLIFTGMVVVDILNILTMQNCLSLIGVIGFYISFLINLSCLILIKAIDNRRISSVLVYAILHFYLYFNQIRMLKTGFIVFLFLYFLPIIFISFEIYNKLVFIPLGLLIFGFVLACIIFIKFIKLNMPKLNLNTKSLESLV</sequence>
<feature type="transmembrane region" description="Helical" evidence="1">
    <location>
        <begin position="188"/>
        <end position="210"/>
    </location>
</feature>
<evidence type="ECO:0000256" key="1">
    <source>
        <dbReference type="SAM" id="Phobius"/>
    </source>
</evidence>
<accession>A0A0F9WDI7</accession>
<dbReference type="SMART" id="SM00271">
    <property type="entry name" value="DnaJ"/>
    <property type="match status" value="1"/>
</dbReference>
<dbReference type="PROSITE" id="PS50076">
    <property type="entry name" value="DNAJ_2"/>
    <property type="match status" value="1"/>
</dbReference>
<dbReference type="InterPro" id="IPR018253">
    <property type="entry name" value="DnaJ_domain_CS"/>
</dbReference>
<evidence type="ECO:0000313" key="4">
    <source>
        <dbReference type="Proteomes" id="UP000034350"/>
    </source>
</evidence>
<dbReference type="VEuPathDB" id="MicrosporidiaDB:NCER_101046"/>
<evidence type="ECO:0000313" key="3">
    <source>
        <dbReference type="EMBL" id="KKO74855.1"/>
    </source>
</evidence>
<dbReference type="VEuPathDB" id="MicrosporidiaDB:AAJ76_4200024449"/>
<dbReference type="PANTHER" id="PTHR45432:SF2">
    <property type="entry name" value="CHAPERONE PROTEIN DNAJ 11, CHLOROPLASTIC"/>
    <property type="match status" value="1"/>
</dbReference>
<feature type="transmembrane region" description="Helical" evidence="1">
    <location>
        <begin position="114"/>
        <end position="134"/>
    </location>
</feature>
<gene>
    <name evidence="3" type="ORF">AAJ76_4200024449</name>
</gene>
<keyword evidence="1" id="KW-1133">Transmembrane helix</keyword>
<dbReference type="InterPro" id="IPR001623">
    <property type="entry name" value="DnaJ_domain"/>
</dbReference>
<organism evidence="3 4">
    <name type="scientific">Vairimorpha ceranae</name>
    <dbReference type="NCBI Taxonomy" id="40302"/>
    <lineage>
        <taxon>Eukaryota</taxon>
        <taxon>Fungi</taxon>
        <taxon>Fungi incertae sedis</taxon>
        <taxon>Microsporidia</taxon>
        <taxon>Nosematidae</taxon>
        <taxon>Vairimorpha</taxon>
    </lineage>
</organism>
<dbReference type="Proteomes" id="UP000034350">
    <property type="component" value="Unassembled WGS sequence"/>
</dbReference>
<evidence type="ECO:0000259" key="2">
    <source>
        <dbReference type="PROSITE" id="PS50076"/>
    </source>
</evidence>
<dbReference type="OrthoDB" id="2190196at2759"/>
<reference evidence="3 4" key="1">
    <citation type="journal article" date="2015" name="Environ. Microbiol.">
        <title>Genome analyses suggest the presence of polyploidy and recent human-driven expansions in eight global populations of the honeybee pathogen Nosema ceranae.</title>
        <authorList>
            <person name="Pelin A."/>
            <person name="Selman M."/>
            <person name="Aris-Brosou S."/>
            <person name="Farinelli L."/>
            <person name="Corradi N."/>
        </authorList>
    </citation>
    <scope>NUCLEOTIDE SEQUENCE [LARGE SCALE GENOMIC DNA]</scope>
    <source>
        <strain evidence="3 4">PA08 1199</strain>
    </source>
</reference>
<proteinExistence type="predicted"/>